<feature type="transmembrane region" description="Helical" evidence="1">
    <location>
        <begin position="21"/>
        <end position="39"/>
    </location>
</feature>
<dbReference type="Pfam" id="PF09842">
    <property type="entry name" value="DUF2069"/>
    <property type="match status" value="1"/>
</dbReference>
<reference evidence="2 3" key="1">
    <citation type="submission" date="2019-09" db="EMBL/GenBank/DDBJ databases">
        <authorList>
            <person name="Chen X.-Y."/>
        </authorList>
    </citation>
    <scope>NUCLEOTIDE SEQUENCE [LARGE SCALE GENOMIC DNA]</scope>
    <source>
        <strain evidence="2 3">NY5</strain>
    </source>
</reference>
<comment type="caution">
    <text evidence="2">The sequence shown here is derived from an EMBL/GenBank/DDBJ whole genome shotgun (WGS) entry which is preliminary data.</text>
</comment>
<accession>A0A5B0X0G6</accession>
<feature type="transmembrane region" description="Helical" evidence="1">
    <location>
        <begin position="101"/>
        <end position="121"/>
    </location>
</feature>
<gene>
    <name evidence="2" type="ORF">F0M18_09260</name>
</gene>
<dbReference type="InterPro" id="IPR018643">
    <property type="entry name" value="DUF2069_membrane"/>
</dbReference>
<keyword evidence="1" id="KW-0812">Transmembrane</keyword>
<keyword evidence="1" id="KW-0472">Membrane</keyword>
<name>A0A5B0X0G6_9GAMM</name>
<keyword evidence="1" id="KW-1133">Transmembrane helix</keyword>
<feature type="transmembrane region" description="Helical" evidence="1">
    <location>
        <begin position="76"/>
        <end position="95"/>
    </location>
</feature>
<evidence type="ECO:0000313" key="3">
    <source>
        <dbReference type="Proteomes" id="UP000323708"/>
    </source>
</evidence>
<proteinExistence type="predicted"/>
<organism evidence="2 3">
    <name type="scientific">Pseudohalioglobus sediminis</name>
    <dbReference type="NCBI Taxonomy" id="2606449"/>
    <lineage>
        <taxon>Bacteria</taxon>
        <taxon>Pseudomonadati</taxon>
        <taxon>Pseudomonadota</taxon>
        <taxon>Gammaproteobacteria</taxon>
        <taxon>Cellvibrionales</taxon>
        <taxon>Halieaceae</taxon>
        <taxon>Pseudohalioglobus</taxon>
    </lineage>
</organism>
<dbReference type="Proteomes" id="UP000323708">
    <property type="component" value="Unassembled WGS sequence"/>
</dbReference>
<evidence type="ECO:0000313" key="2">
    <source>
        <dbReference type="EMBL" id="KAA1192830.1"/>
    </source>
</evidence>
<dbReference type="EMBL" id="VTUX01000003">
    <property type="protein sequence ID" value="KAA1192830.1"/>
    <property type="molecule type" value="Genomic_DNA"/>
</dbReference>
<feature type="transmembrane region" description="Helical" evidence="1">
    <location>
        <begin position="51"/>
        <end position="69"/>
    </location>
</feature>
<dbReference type="AlphaFoldDB" id="A0A5B0X0G6"/>
<evidence type="ECO:0000256" key="1">
    <source>
        <dbReference type="SAM" id="Phobius"/>
    </source>
</evidence>
<sequence length="131" mass="15288">MPGAWSPCGYDRRREVPVSLLAYRARLVCWASFTVLLIQQAIEAWVRNAPWIIWLAVLLPLVIFIPGMLRDNLRTFIWVCFVSLLYFMRLVVNLFEDPQNPLAIIGMIAVVLLFCSAMMYVRWRAREQRGN</sequence>
<protein>
    <submittedName>
        <fullName evidence="2">DUF2069 domain-containing protein</fullName>
    </submittedName>
</protein>
<keyword evidence="3" id="KW-1185">Reference proteome</keyword>